<proteinExistence type="predicted"/>
<organism evidence="2 3">
    <name type="scientific">Methanolapillus africanus</name>
    <dbReference type="NCBI Taxonomy" id="3028297"/>
    <lineage>
        <taxon>Archaea</taxon>
        <taxon>Methanobacteriati</taxon>
        <taxon>Methanobacteriota</taxon>
        <taxon>Stenosarchaea group</taxon>
        <taxon>Methanomicrobia</taxon>
        <taxon>Methanosarcinales</taxon>
        <taxon>Methanosarcinaceae</taxon>
        <taxon>Methanolapillus</taxon>
    </lineage>
</organism>
<evidence type="ECO:0000313" key="3">
    <source>
        <dbReference type="Proteomes" id="UP001271789"/>
    </source>
</evidence>
<evidence type="ECO:0000256" key="1">
    <source>
        <dbReference type="SAM" id="Phobius"/>
    </source>
</evidence>
<keyword evidence="1" id="KW-0472">Membrane</keyword>
<reference evidence="2" key="1">
    <citation type="submission" date="2023-06" db="EMBL/GenBank/DDBJ databases">
        <title>Genome sequence of Methanosarcinaceae archaeon Ag5.</title>
        <authorList>
            <person name="Protasov E."/>
            <person name="Platt K."/>
            <person name="Poehlein A."/>
            <person name="Daniel R."/>
            <person name="Brune A."/>
        </authorList>
    </citation>
    <scope>NUCLEOTIDE SEQUENCE</scope>
    <source>
        <strain evidence="2">Ag5</strain>
    </source>
</reference>
<protein>
    <submittedName>
        <fullName evidence="2">Uncharacterized protein</fullName>
    </submittedName>
</protein>
<sequence>MSSENVVPMILIVVTFALGFAAGSAAIFFMTTESNMQNQTDQLMSGGDMIFVEHKIAFEDITPSGRPSYGSVWYTLIAHNKTGTVYIVSQNGNGPITPILNPDGTPYTIETPYLKIQHEGEVTA</sequence>
<accession>A0AAE4SEA9</accession>
<dbReference type="AlphaFoldDB" id="A0AAE4SEA9"/>
<keyword evidence="1" id="KW-1133">Transmembrane helix</keyword>
<keyword evidence="1" id="KW-0812">Transmembrane</keyword>
<feature type="transmembrane region" description="Helical" evidence="1">
    <location>
        <begin position="6"/>
        <end position="29"/>
    </location>
</feature>
<dbReference type="RefSeq" id="WP_338099850.1">
    <property type="nucleotide sequence ID" value="NZ_JAWDKD010000019.1"/>
</dbReference>
<keyword evidence="3" id="KW-1185">Reference proteome</keyword>
<dbReference type="EMBL" id="JAWDKD010000019">
    <property type="protein sequence ID" value="MDV0447413.1"/>
    <property type="molecule type" value="Genomic_DNA"/>
</dbReference>
<gene>
    <name evidence="2" type="ORF">MsAg5_13030</name>
</gene>
<comment type="caution">
    <text evidence="2">The sequence shown here is derived from an EMBL/GenBank/DDBJ whole genome shotgun (WGS) entry which is preliminary data.</text>
</comment>
<dbReference type="Proteomes" id="UP001271789">
    <property type="component" value="Unassembled WGS sequence"/>
</dbReference>
<name>A0AAE4SEA9_9EURY</name>
<evidence type="ECO:0000313" key="2">
    <source>
        <dbReference type="EMBL" id="MDV0447413.1"/>
    </source>
</evidence>